<gene>
    <name evidence="1" type="ORF">NMK71_00745</name>
</gene>
<evidence type="ECO:0000313" key="1">
    <source>
        <dbReference type="EMBL" id="MDG4944930.1"/>
    </source>
</evidence>
<comment type="caution">
    <text evidence="1">The sequence shown here is derived from an EMBL/GenBank/DDBJ whole genome shotgun (WGS) entry which is preliminary data.</text>
</comment>
<accession>A0A9X4MYE0</accession>
<proteinExistence type="predicted"/>
<keyword evidence="2" id="KW-1185">Reference proteome</keyword>
<sequence>MSKNIRFPLFKSGSDNADKLYSSSYLSDVEHIYIVESLNQAEAKISKVKARRNECINLVDDSWELFEVYRLNYNLLNKN</sequence>
<protein>
    <submittedName>
        <fullName evidence="1">Uncharacterized protein</fullName>
    </submittedName>
</protein>
<dbReference type="RefSeq" id="WP_304416397.1">
    <property type="nucleotide sequence ID" value="NZ_JANAIE010000002.1"/>
</dbReference>
<name>A0A9X4MYE0_9FLAO</name>
<evidence type="ECO:0000313" key="2">
    <source>
        <dbReference type="Proteomes" id="UP001152599"/>
    </source>
</evidence>
<reference evidence="1" key="1">
    <citation type="submission" date="2022-07" db="EMBL/GenBank/DDBJ databases">
        <title>Description and genome-wide analysis of Profundicola chukchiensis gen. nov., sp. nov., marine bacteria isolated from bottom sediments of the Chukchi Sea.</title>
        <authorList>
            <person name="Romanenko L."/>
            <person name="Otstavnykh N."/>
            <person name="Kurilenko V."/>
            <person name="Eremeev V."/>
            <person name="Velansky P."/>
            <person name="Mikhailov V."/>
            <person name="Isaeva M."/>
        </authorList>
    </citation>
    <scope>NUCLEOTIDE SEQUENCE</scope>
    <source>
        <strain evidence="1">KMM 9713</strain>
    </source>
</reference>
<dbReference type="EMBL" id="JANCMU010000001">
    <property type="protein sequence ID" value="MDG4944930.1"/>
    <property type="molecule type" value="Genomic_DNA"/>
</dbReference>
<organism evidence="1 2">
    <name type="scientific">Profundicola chukchiensis</name>
    <dbReference type="NCBI Taxonomy" id="2961959"/>
    <lineage>
        <taxon>Bacteria</taxon>
        <taxon>Pseudomonadati</taxon>
        <taxon>Bacteroidota</taxon>
        <taxon>Flavobacteriia</taxon>
        <taxon>Flavobacteriales</taxon>
        <taxon>Weeksellaceae</taxon>
        <taxon>Profundicola</taxon>
    </lineage>
</organism>
<dbReference type="Proteomes" id="UP001152599">
    <property type="component" value="Unassembled WGS sequence"/>
</dbReference>
<dbReference type="AlphaFoldDB" id="A0A9X4MYE0"/>